<keyword evidence="13 14" id="KW-0464">Manganese</keyword>
<feature type="binding site" evidence="14 15">
    <location>
        <position position="81"/>
    </location>
    <ligand>
        <name>a divalent metal cation</name>
        <dbReference type="ChEBI" id="CHEBI:60240"/>
    </ligand>
</feature>
<dbReference type="GO" id="GO:0003723">
    <property type="term" value="F:RNA binding"/>
    <property type="evidence" value="ECO:0007669"/>
    <property type="project" value="UniProtKB-UniRule"/>
</dbReference>
<evidence type="ECO:0000256" key="7">
    <source>
        <dbReference type="ARBA" id="ARBA00019179"/>
    </source>
</evidence>
<organism evidence="18">
    <name type="scientific">Veillonella parvula</name>
    <name type="common">Staphylococcus parvulus</name>
    <dbReference type="NCBI Taxonomy" id="29466"/>
    <lineage>
        <taxon>Bacteria</taxon>
        <taxon>Bacillati</taxon>
        <taxon>Bacillota</taxon>
        <taxon>Negativicutes</taxon>
        <taxon>Veillonellales</taxon>
        <taxon>Veillonellaceae</taxon>
        <taxon>Veillonella</taxon>
    </lineage>
</organism>
<evidence type="ECO:0000256" key="1">
    <source>
        <dbReference type="ARBA" id="ARBA00000077"/>
    </source>
</evidence>
<feature type="domain" description="RNase H type-2" evidence="17">
    <location>
        <begin position="75"/>
        <end position="264"/>
    </location>
</feature>
<evidence type="ECO:0000256" key="16">
    <source>
        <dbReference type="RuleBase" id="RU003515"/>
    </source>
</evidence>
<name>A0A6N3DBD4_VEIPA</name>
<feature type="binding site" evidence="14 15">
    <location>
        <position position="82"/>
    </location>
    <ligand>
        <name>a divalent metal cation</name>
        <dbReference type="ChEBI" id="CHEBI:60240"/>
    </ligand>
</feature>
<dbReference type="CDD" id="cd07182">
    <property type="entry name" value="RNase_HII_bacteria_HII_like"/>
    <property type="match status" value="1"/>
</dbReference>
<comment type="similarity">
    <text evidence="5 14 16">Belongs to the RNase HII family.</text>
</comment>
<comment type="cofactor">
    <cofactor evidence="14 15">
        <name>Mn(2+)</name>
        <dbReference type="ChEBI" id="CHEBI:29035"/>
    </cofactor>
    <cofactor evidence="14 15">
        <name>Mg(2+)</name>
        <dbReference type="ChEBI" id="CHEBI:18420"/>
    </cofactor>
    <text evidence="14 15">Manganese or magnesium. Binds 1 divalent metal ion per monomer in the absence of substrate. May bind a second metal ion after substrate binding.</text>
</comment>
<dbReference type="PANTHER" id="PTHR10954">
    <property type="entry name" value="RIBONUCLEASE H2 SUBUNIT A"/>
    <property type="match status" value="1"/>
</dbReference>
<evidence type="ECO:0000256" key="14">
    <source>
        <dbReference type="HAMAP-Rule" id="MF_00052"/>
    </source>
</evidence>
<comment type="function">
    <text evidence="3 14 16">Endonuclease that specifically degrades the RNA of RNA-DNA hybrids.</text>
</comment>
<dbReference type="PANTHER" id="PTHR10954:SF18">
    <property type="entry name" value="RIBONUCLEASE HII"/>
    <property type="match status" value="1"/>
</dbReference>
<comment type="subcellular location">
    <subcellularLocation>
        <location evidence="4 14">Cytoplasm</location>
    </subcellularLocation>
</comment>
<evidence type="ECO:0000256" key="8">
    <source>
        <dbReference type="ARBA" id="ARBA00022490"/>
    </source>
</evidence>
<dbReference type="SUPFAM" id="SSF53098">
    <property type="entry name" value="Ribonuclease H-like"/>
    <property type="match status" value="1"/>
</dbReference>
<dbReference type="EMBL" id="CACRUG010000011">
    <property type="protein sequence ID" value="VYU25745.1"/>
    <property type="molecule type" value="Genomic_DNA"/>
</dbReference>
<dbReference type="GO" id="GO:0030145">
    <property type="term" value="F:manganese ion binding"/>
    <property type="evidence" value="ECO:0007669"/>
    <property type="project" value="UniProtKB-UniRule"/>
</dbReference>
<keyword evidence="10 14" id="KW-0479">Metal-binding</keyword>
<dbReference type="InterPro" id="IPR022898">
    <property type="entry name" value="RNase_HII"/>
</dbReference>
<evidence type="ECO:0000256" key="5">
    <source>
        <dbReference type="ARBA" id="ARBA00007383"/>
    </source>
</evidence>
<reference evidence="18" key="1">
    <citation type="submission" date="2019-11" db="EMBL/GenBank/DDBJ databases">
        <authorList>
            <person name="Feng L."/>
        </authorList>
    </citation>
    <scope>NUCLEOTIDE SEQUENCE</scope>
    <source>
        <strain evidence="18">VparvulaLFYP99</strain>
    </source>
</reference>
<dbReference type="GO" id="GO:0005737">
    <property type="term" value="C:cytoplasm"/>
    <property type="evidence" value="ECO:0007669"/>
    <property type="project" value="UniProtKB-SubCell"/>
</dbReference>
<dbReference type="PROSITE" id="PS51975">
    <property type="entry name" value="RNASE_H_2"/>
    <property type="match status" value="1"/>
</dbReference>
<feature type="binding site" evidence="14 15">
    <location>
        <position position="173"/>
    </location>
    <ligand>
        <name>a divalent metal cation</name>
        <dbReference type="ChEBI" id="CHEBI:60240"/>
    </ligand>
</feature>
<dbReference type="GO" id="GO:0032299">
    <property type="term" value="C:ribonuclease H2 complex"/>
    <property type="evidence" value="ECO:0007669"/>
    <property type="project" value="TreeGrafter"/>
</dbReference>
<evidence type="ECO:0000256" key="9">
    <source>
        <dbReference type="ARBA" id="ARBA00022722"/>
    </source>
</evidence>
<comment type="catalytic activity">
    <reaction evidence="1 14 15 16">
        <text>Endonucleolytic cleavage to 5'-phosphomonoester.</text>
        <dbReference type="EC" id="3.1.26.4"/>
    </reaction>
</comment>
<accession>A0A6N3DBD4</accession>
<keyword evidence="8 14" id="KW-0963">Cytoplasm</keyword>
<dbReference type="HAMAP" id="MF_00052_B">
    <property type="entry name" value="RNase_HII_B"/>
    <property type="match status" value="1"/>
</dbReference>
<dbReference type="InterPro" id="IPR001352">
    <property type="entry name" value="RNase_HII/HIII"/>
</dbReference>
<dbReference type="RefSeq" id="WP_077708449.1">
    <property type="nucleotide sequence ID" value="NZ_CACRUG010000011.1"/>
</dbReference>
<dbReference type="EC" id="3.1.26.4" evidence="6 14"/>
<evidence type="ECO:0000256" key="6">
    <source>
        <dbReference type="ARBA" id="ARBA00012180"/>
    </source>
</evidence>
<keyword evidence="11 14" id="KW-0255">Endonuclease</keyword>
<dbReference type="NCBIfam" id="NF000594">
    <property type="entry name" value="PRK00015.1-1"/>
    <property type="match status" value="1"/>
</dbReference>
<dbReference type="GO" id="GO:0004523">
    <property type="term" value="F:RNA-DNA hybrid ribonuclease activity"/>
    <property type="evidence" value="ECO:0007669"/>
    <property type="project" value="UniProtKB-UniRule"/>
</dbReference>
<gene>
    <name evidence="14 18" type="primary">rnhB</name>
    <name evidence="18" type="ORF">VPLFYP99_00437</name>
</gene>
<keyword evidence="9 14" id="KW-0540">Nuclease</keyword>
<evidence type="ECO:0000256" key="3">
    <source>
        <dbReference type="ARBA" id="ARBA00004065"/>
    </source>
</evidence>
<evidence type="ECO:0000256" key="10">
    <source>
        <dbReference type="ARBA" id="ARBA00022723"/>
    </source>
</evidence>
<dbReference type="InterPro" id="IPR036397">
    <property type="entry name" value="RNaseH_sf"/>
</dbReference>
<evidence type="ECO:0000256" key="13">
    <source>
        <dbReference type="ARBA" id="ARBA00023211"/>
    </source>
</evidence>
<evidence type="ECO:0000256" key="11">
    <source>
        <dbReference type="ARBA" id="ARBA00022759"/>
    </source>
</evidence>
<keyword evidence="12 14" id="KW-0378">Hydrolase</keyword>
<evidence type="ECO:0000256" key="12">
    <source>
        <dbReference type="ARBA" id="ARBA00022801"/>
    </source>
</evidence>
<comment type="cofactor">
    <cofactor evidence="2">
        <name>Mg(2+)</name>
        <dbReference type="ChEBI" id="CHEBI:18420"/>
    </cofactor>
</comment>
<evidence type="ECO:0000259" key="17">
    <source>
        <dbReference type="PROSITE" id="PS51975"/>
    </source>
</evidence>
<evidence type="ECO:0000313" key="18">
    <source>
        <dbReference type="EMBL" id="VYU25745.1"/>
    </source>
</evidence>
<dbReference type="GO" id="GO:0043137">
    <property type="term" value="P:DNA replication, removal of RNA primer"/>
    <property type="evidence" value="ECO:0007669"/>
    <property type="project" value="TreeGrafter"/>
</dbReference>
<dbReference type="Pfam" id="PF01351">
    <property type="entry name" value="RNase_HII"/>
    <property type="match status" value="1"/>
</dbReference>
<dbReference type="NCBIfam" id="NF000595">
    <property type="entry name" value="PRK00015.1-3"/>
    <property type="match status" value="1"/>
</dbReference>
<protein>
    <recommendedName>
        <fullName evidence="7 14">Ribonuclease HII</fullName>
        <shortName evidence="14">RNase HII</shortName>
        <ecNumber evidence="6 14">3.1.26.4</ecNumber>
    </recommendedName>
</protein>
<sequence>MDKDVFSKLKVADIKALFETEQALEILSFAQEDTRSSVQKLAASYIKRQEKELKEQQRLMGMYDYEGMFYDQGIYHVAGVDEVGRGPIAGPVTVAAVILPPMTLIPGLNDSKKLTEEKRETLYDIIMDEAVAVSCISYGPEKIDELNIYEATRQAMYEAIRTLSVPAEAVVADAMKLPDLRIPVESIIKGDSKSANIAAASIIAKVTRDRYMKSLDDEFPGYGFGIHKGYYTELHKEAIEQQGVTPLHRKSFEPIKSIVRWVKPD</sequence>
<dbReference type="GO" id="GO:0006298">
    <property type="term" value="P:mismatch repair"/>
    <property type="evidence" value="ECO:0007669"/>
    <property type="project" value="TreeGrafter"/>
</dbReference>
<proteinExistence type="inferred from homology"/>
<dbReference type="InterPro" id="IPR012337">
    <property type="entry name" value="RNaseH-like_sf"/>
</dbReference>
<evidence type="ECO:0000256" key="15">
    <source>
        <dbReference type="PROSITE-ProRule" id="PRU01319"/>
    </source>
</evidence>
<dbReference type="AlphaFoldDB" id="A0A6N3DBD4"/>
<dbReference type="Gene3D" id="3.30.420.10">
    <property type="entry name" value="Ribonuclease H-like superfamily/Ribonuclease H"/>
    <property type="match status" value="1"/>
</dbReference>
<evidence type="ECO:0000256" key="2">
    <source>
        <dbReference type="ARBA" id="ARBA00001946"/>
    </source>
</evidence>
<evidence type="ECO:0000256" key="4">
    <source>
        <dbReference type="ARBA" id="ARBA00004496"/>
    </source>
</evidence>
<dbReference type="FunFam" id="3.30.420.10:FF:000006">
    <property type="entry name" value="Ribonuclease HII"/>
    <property type="match status" value="1"/>
</dbReference>
<dbReference type="InterPro" id="IPR024567">
    <property type="entry name" value="RNase_HII/HIII_dom"/>
</dbReference>